<evidence type="ECO:0000256" key="2">
    <source>
        <dbReference type="ARBA" id="ARBA00004863"/>
    </source>
</evidence>
<keyword evidence="6 8" id="KW-1133">Transmembrane helix</keyword>
<keyword evidence="4" id="KW-0808">Transferase</keyword>
<comment type="caution">
    <text evidence="9">The sequence shown here is derived from an EMBL/GenBank/DDBJ whole genome shotgun (WGS) entry which is preliminary data.</text>
</comment>
<sequence length="303" mass="33935">MSIKSFLDLVNAKSLVATFLPLLFGIIFVQYQSFEIHPLLSLLFFIAVLCLQMFANTTDSIADHRRAGKLHVTEFFDHVNVLGNNEISEKMAIVIDGSLLFLVVLIGIILLFETTMWLLIIGLLGCAIAYFYDAGPLPISTTPFGEIVSGMTMGLGVIYAYIMINVPTSDFHLSFFGSALLASGMPILALANIMLANNICDLKEDFSLRRKTIVTYIGQFNSLKLYGFNYVLMYITLIMAVILNYLPAIMLITLLAIPFIWLRTKKFFKVHLKAKTFVLTIKNTLDLLLLTLIALVLKNMFGY</sequence>
<dbReference type="CDD" id="cd13962">
    <property type="entry name" value="PT_UbiA_UBIAD1"/>
    <property type="match status" value="1"/>
</dbReference>
<feature type="transmembrane region" description="Helical" evidence="8">
    <location>
        <begin position="283"/>
        <end position="301"/>
    </location>
</feature>
<evidence type="ECO:0000256" key="3">
    <source>
        <dbReference type="ARBA" id="ARBA00022428"/>
    </source>
</evidence>
<evidence type="ECO:0000313" key="9">
    <source>
        <dbReference type="EMBL" id="GLB46060.1"/>
    </source>
</evidence>
<feature type="transmembrane region" description="Helical" evidence="8">
    <location>
        <begin position="144"/>
        <end position="164"/>
    </location>
</feature>
<protein>
    <submittedName>
        <fullName evidence="9">1,4-dihydroxy-2-naphthoate octaprenyltransferase</fullName>
    </submittedName>
</protein>
<evidence type="ECO:0000256" key="6">
    <source>
        <dbReference type="ARBA" id="ARBA00022989"/>
    </source>
</evidence>
<evidence type="ECO:0000256" key="4">
    <source>
        <dbReference type="ARBA" id="ARBA00022679"/>
    </source>
</evidence>
<evidence type="ECO:0000313" key="10">
    <source>
        <dbReference type="Proteomes" id="UP001144204"/>
    </source>
</evidence>
<evidence type="ECO:0000256" key="7">
    <source>
        <dbReference type="ARBA" id="ARBA00023136"/>
    </source>
</evidence>
<dbReference type="Proteomes" id="UP001144204">
    <property type="component" value="Unassembled WGS sequence"/>
</dbReference>
<evidence type="ECO:0000256" key="1">
    <source>
        <dbReference type="ARBA" id="ARBA00004141"/>
    </source>
</evidence>
<evidence type="ECO:0000256" key="8">
    <source>
        <dbReference type="SAM" id="Phobius"/>
    </source>
</evidence>
<feature type="transmembrane region" description="Helical" evidence="8">
    <location>
        <begin position="171"/>
        <end position="195"/>
    </location>
</feature>
<dbReference type="InterPro" id="IPR044878">
    <property type="entry name" value="UbiA_sf"/>
</dbReference>
<dbReference type="InterPro" id="IPR026046">
    <property type="entry name" value="UBIAD1"/>
</dbReference>
<keyword evidence="3" id="KW-0474">Menaquinone biosynthesis</keyword>
<dbReference type="Pfam" id="PF01040">
    <property type="entry name" value="UbiA"/>
    <property type="match status" value="1"/>
</dbReference>
<dbReference type="RefSeq" id="WP_286135521.1">
    <property type="nucleotide sequence ID" value="NZ_BRPL01000002.1"/>
</dbReference>
<comment type="pathway">
    <text evidence="2">Quinol/quinone metabolism; menaquinone biosynthesis.</text>
</comment>
<dbReference type="Gene3D" id="1.10.357.140">
    <property type="entry name" value="UbiA prenyltransferase"/>
    <property type="match status" value="1"/>
</dbReference>
<organism evidence="9 10">
    <name type="scientific">Philodulcilactobacillus myokoensis</name>
    <dbReference type="NCBI Taxonomy" id="2929573"/>
    <lineage>
        <taxon>Bacteria</taxon>
        <taxon>Bacillati</taxon>
        <taxon>Bacillota</taxon>
        <taxon>Bacilli</taxon>
        <taxon>Lactobacillales</taxon>
        <taxon>Lactobacillaceae</taxon>
        <taxon>Philodulcilactobacillus</taxon>
    </lineage>
</organism>
<gene>
    <name evidence="9" type="ORF">WR164_00390</name>
</gene>
<comment type="subcellular location">
    <subcellularLocation>
        <location evidence="1">Membrane</location>
        <topology evidence="1">Multi-pass membrane protein</topology>
    </subcellularLocation>
</comment>
<dbReference type="GO" id="GO:0009234">
    <property type="term" value="P:menaquinone biosynthetic process"/>
    <property type="evidence" value="ECO:0007669"/>
    <property type="project" value="UniProtKB-KW"/>
</dbReference>
<dbReference type="GO" id="GO:0004659">
    <property type="term" value="F:prenyltransferase activity"/>
    <property type="evidence" value="ECO:0007669"/>
    <property type="project" value="InterPro"/>
</dbReference>
<dbReference type="InterPro" id="IPR000537">
    <property type="entry name" value="UbiA_prenyltransferase"/>
</dbReference>
<dbReference type="PANTHER" id="PTHR13929">
    <property type="entry name" value="1,4-DIHYDROXY-2-NAPHTHOATE OCTAPRENYLTRANSFERASE"/>
    <property type="match status" value="1"/>
</dbReference>
<dbReference type="GO" id="GO:0042371">
    <property type="term" value="P:vitamin K biosynthetic process"/>
    <property type="evidence" value="ECO:0007669"/>
    <property type="project" value="TreeGrafter"/>
</dbReference>
<keyword evidence="10" id="KW-1185">Reference proteome</keyword>
<feature type="transmembrane region" description="Helical" evidence="8">
    <location>
        <begin position="99"/>
        <end position="132"/>
    </location>
</feature>
<dbReference type="GO" id="GO:0016020">
    <property type="term" value="C:membrane"/>
    <property type="evidence" value="ECO:0007669"/>
    <property type="project" value="UniProtKB-SubCell"/>
</dbReference>
<feature type="transmembrane region" description="Helical" evidence="8">
    <location>
        <begin position="36"/>
        <end position="55"/>
    </location>
</feature>
<feature type="transmembrane region" description="Helical" evidence="8">
    <location>
        <begin position="12"/>
        <end position="30"/>
    </location>
</feature>
<dbReference type="PANTHER" id="PTHR13929:SF0">
    <property type="entry name" value="UBIA PRENYLTRANSFERASE DOMAIN-CONTAINING PROTEIN 1"/>
    <property type="match status" value="1"/>
</dbReference>
<proteinExistence type="predicted"/>
<accession>A0A9W6AY26</accession>
<keyword evidence="5 8" id="KW-0812">Transmembrane</keyword>
<dbReference type="AlphaFoldDB" id="A0A9W6AY26"/>
<feature type="transmembrane region" description="Helical" evidence="8">
    <location>
        <begin position="231"/>
        <end position="262"/>
    </location>
</feature>
<evidence type="ECO:0000256" key="5">
    <source>
        <dbReference type="ARBA" id="ARBA00022692"/>
    </source>
</evidence>
<reference evidence="9" key="2">
    <citation type="journal article" date="2023" name="PLoS ONE">
        <title>Philodulcilactobacillus myokoensis gen. nov., sp. nov., a fructophilic, acidophilic, and agar-phobic lactic acid bacterium isolated from fermented vegetable extracts.</title>
        <authorList>
            <person name="Kouya T."/>
            <person name="Ishiyama Y."/>
            <person name="Ohashi S."/>
            <person name="Kumakubo R."/>
            <person name="Yamazaki T."/>
            <person name="Otaki T."/>
        </authorList>
    </citation>
    <scope>NUCLEOTIDE SEQUENCE</scope>
    <source>
        <strain evidence="9">WR16-4</strain>
    </source>
</reference>
<name>A0A9W6AY26_9LACO</name>
<reference evidence="9" key="1">
    <citation type="submission" date="2022-07" db="EMBL/GenBank/DDBJ databases">
        <authorList>
            <person name="Kouya T."/>
            <person name="Ishiyama Y."/>
        </authorList>
    </citation>
    <scope>NUCLEOTIDE SEQUENCE</scope>
    <source>
        <strain evidence="9">WR16-4</strain>
    </source>
</reference>
<dbReference type="EMBL" id="BRPL01000002">
    <property type="protein sequence ID" value="GLB46060.1"/>
    <property type="molecule type" value="Genomic_DNA"/>
</dbReference>
<keyword evidence="7 8" id="KW-0472">Membrane</keyword>